<dbReference type="GO" id="GO:0006465">
    <property type="term" value="P:signal peptide processing"/>
    <property type="evidence" value="ECO:0007669"/>
    <property type="project" value="InterPro"/>
</dbReference>
<name>A0A090F782_MESPL</name>
<dbReference type="EMBL" id="CCNB01000019">
    <property type="protein sequence ID" value="CDX39683.1"/>
    <property type="molecule type" value="Genomic_DNA"/>
</dbReference>
<dbReference type="Gene3D" id="2.10.109.10">
    <property type="entry name" value="Umud Fragment, subunit A"/>
    <property type="match status" value="1"/>
</dbReference>
<dbReference type="PROSITE" id="PS51257">
    <property type="entry name" value="PROKAR_LIPOPROTEIN"/>
    <property type="match status" value="1"/>
</dbReference>
<dbReference type="GO" id="GO:0004252">
    <property type="term" value="F:serine-type endopeptidase activity"/>
    <property type="evidence" value="ECO:0007669"/>
    <property type="project" value="InterPro"/>
</dbReference>
<accession>A0A090F782</accession>
<dbReference type="Proteomes" id="UP000046373">
    <property type="component" value="Unassembled WGS sequence"/>
</dbReference>
<dbReference type="GeneID" id="31891659"/>
<dbReference type="InterPro" id="IPR019533">
    <property type="entry name" value="Peptidase_S26"/>
</dbReference>
<dbReference type="Pfam" id="PF10502">
    <property type="entry name" value="Peptidase_S26"/>
    <property type="match status" value="1"/>
</dbReference>
<evidence type="ECO:0000313" key="3">
    <source>
        <dbReference type="Proteomes" id="UP000046373"/>
    </source>
</evidence>
<organism evidence="2 3">
    <name type="scientific">Mesorhizobium plurifarium</name>
    <dbReference type="NCBI Taxonomy" id="69974"/>
    <lineage>
        <taxon>Bacteria</taxon>
        <taxon>Pseudomonadati</taxon>
        <taxon>Pseudomonadota</taxon>
        <taxon>Alphaproteobacteria</taxon>
        <taxon>Hyphomicrobiales</taxon>
        <taxon>Phyllobacteriaceae</taxon>
        <taxon>Mesorhizobium</taxon>
    </lineage>
</organism>
<gene>
    <name evidence="2" type="ORF">MPLDJ20_260085</name>
</gene>
<dbReference type="AlphaFoldDB" id="A0A090F782"/>
<dbReference type="InterPro" id="IPR036286">
    <property type="entry name" value="LexA/Signal_pep-like_sf"/>
</dbReference>
<evidence type="ECO:0000313" key="2">
    <source>
        <dbReference type="EMBL" id="CDX39683.1"/>
    </source>
</evidence>
<sequence>MTRAAIILAGALASVAVGCPAFVPMPVRLIWNASASAPLGLYLIDIDERPAVGDLVAVNVPEPLAAFLADRGYLPKGVPLLKHIVAASGQSICRSGPTITIDGAVAGMALQRDRAGRALPVWQGCRRVASDEVFLMNRRARDSLDGRYFGLIPADRIIGRALPLWTYGNGGTRFEWRAPMR</sequence>
<evidence type="ECO:0000259" key="1">
    <source>
        <dbReference type="Pfam" id="PF10502"/>
    </source>
</evidence>
<reference evidence="2 3" key="1">
    <citation type="submission" date="2014-08" db="EMBL/GenBank/DDBJ databases">
        <authorList>
            <person name="Moulin Lionel"/>
        </authorList>
    </citation>
    <scope>NUCLEOTIDE SEQUENCE [LARGE SCALE GENOMIC DNA]</scope>
</reference>
<protein>
    <submittedName>
        <fullName evidence="2">Conjugative transfer signal peptidase TraF</fullName>
    </submittedName>
</protein>
<proteinExistence type="predicted"/>
<feature type="domain" description="Peptidase S26" evidence="1">
    <location>
        <begin position="13"/>
        <end position="165"/>
    </location>
</feature>
<dbReference type="SUPFAM" id="SSF51306">
    <property type="entry name" value="LexA/Signal peptidase"/>
    <property type="match status" value="1"/>
</dbReference>